<dbReference type="VEuPathDB" id="TriTrypDB:LtaPh_9922001"/>
<dbReference type="EMBL" id="BLBS01000163">
    <property type="protein sequence ID" value="GET94036.1"/>
    <property type="molecule type" value="Genomic_DNA"/>
</dbReference>
<feature type="chain" id="PRO_5044624428" evidence="2">
    <location>
        <begin position="24"/>
        <end position="71"/>
    </location>
</feature>
<sequence length="71" mass="8110">MCLSPARLRLWTTALLWRPTVMAAVRRMPLKRMLRRMPPTSSLTFRAASMGSSRRRRLKARAQPTLACAPT</sequence>
<organism evidence="4 5">
    <name type="scientific">Leishmania tarentolae</name>
    <name type="common">Sauroleishmania tarentolae</name>
    <dbReference type="NCBI Taxonomy" id="5689"/>
    <lineage>
        <taxon>Eukaryota</taxon>
        <taxon>Discoba</taxon>
        <taxon>Euglenozoa</taxon>
        <taxon>Kinetoplastea</taxon>
        <taxon>Metakinetoplastina</taxon>
        <taxon>Trypanosomatida</taxon>
        <taxon>Trypanosomatidae</taxon>
        <taxon>Leishmaniinae</taxon>
        <taxon>Leishmania</taxon>
        <taxon>lizard Leishmania</taxon>
    </lineage>
</organism>
<dbReference type="VEuPathDB" id="TriTrypDB:LtaPh_9902701"/>
<feature type="region of interest" description="Disordered" evidence="1">
    <location>
        <begin position="46"/>
        <end position="71"/>
    </location>
</feature>
<keyword evidence="4" id="KW-0645">Protease</keyword>
<feature type="signal peptide" evidence="2">
    <location>
        <begin position="1"/>
        <end position="23"/>
    </location>
</feature>
<evidence type="ECO:0000256" key="1">
    <source>
        <dbReference type="SAM" id="MobiDB-lite"/>
    </source>
</evidence>
<protein>
    <submittedName>
        <fullName evidence="4">Major surface protease gp63, putative</fullName>
    </submittedName>
</protein>
<gene>
    <name evidence="3" type="ORF">LtaPh_9902701</name>
    <name evidence="4" type="ORF">LtaPh_9922001</name>
</gene>
<keyword evidence="2" id="KW-0732">Signal</keyword>
<keyword evidence="4" id="KW-0378">Hydrolase</keyword>
<evidence type="ECO:0000313" key="3">
    <source>
        <dbReference type="EMBL" id="GET93843.1"/>
    </source>
</evidence>
<reference evidence="4 5" key="1">
    <citation type="submission" date="2019-11" db="EMBL/GenBank/DDBJ databases">
        <title>Leishmania tarentolae CDS.</title>
        <authorList>
            <person name="Goto Y."/>
            <person name="Yamagishi J."/>
        </authorList>
    </citation>
    <scope>NUCLEOTIDE SEQUENCE [LARGE SCALE GENOMIC DNA]</scope>
    <source>
        <strain evidence="4 5">Parrot Tar II</strain>
    </source>
</reference>
<dbReference type="EMBL" id="BLBS01000065">
    <property type="protein sequence ID" value="GET93843.1"/>
    <property type="molecule type" value="Genomic_DNA"/>
</dbReference>
<evidence type="ECO:0000313" key="5">
    <source>
        <dbReference type="Proteomes" id="UP000419144"/>
    </source>
</evidence>
<dbReference type="Proteomes" id="UP000419144">
    <property type="component" value="Unassembled WGS sequence"/>
</dbReference>
<keyword evidence="5" id="KW-1185">Reference proteome</keyword>
<comment type="caution">
    <text evidence="4">The sequence shown here is derived from an EMBL/GenBank/DDBJ whole genome shotgun (WGS) entry which is preliminary data.</text>
</comment>
<dbReference type="AlphaFoldDB" id="A0A640KWU9"/>
<evidence type="ECO:0000256" key="2">
    <source>
        <dbReference type="SAM" id="SignalP"/>
    </source>
</evidence>
<name>A0A640KWU9_LEITA</name>
<proteinExistence type="predicted"/>
<dbReference type="GO" id="GO:0006508">
    <property type="term" value="P:proteolysis"/>
    <property type="evidence" value="ECO:0007669"/>
    <property type="project" value="UniProtKB-KW"/>
</dbReference>
<dbReference type="GO" id="GO:0008233">
    <property type="term" value="F:peptidase activity"/>
    <property type="evidence" value="ECO:0007669"/>
    <property type="project" value="UniProtKB-KW"/>
</dbReference>
<accession>A0A640KWU9</accession>
<evidence type="ECO:0000313" key="4">
    <source>
        <dbReference type="EMBL" id="GET94036.1"/>
    </source>
</evidence>